<protein>
    <submittedName>
        <fullName evidence="3">Short-chain dehydrogenase</fullName>
    </submittedName>
</protein>
<dbReference type="InterPro" id="IPR002347">
    <property type="entry name" value="SDR_fam"/>
</dbReference>
<comment type="similarity">
    <text evidence="1">Belongs to the short-chain dehydrogenases/reductases (SDR) family.</text>
</comment>
<dbReference type="PANTHER" id="PTHR42760:SF133">
    <property type="entry name" value="3-OXOACYL-[ACYL-CARRIER-PROTEIN] REDUCTASE"/>
    <property type="match status" value="1"/>
</dbReference>
<dbReference type="PRINTS" id="PR00080">
    <property type="entry name" value="SDRFAMILY"/>
</dbReference>
<dbReference type="Proteomes" id="UP000245048">
    <property type="component" value="Unassembled WGS sequence"/>
</dbReference>
<sequence>MSKLAIVTGGARGIGRGCALALAQQGFDIALVDLLLPEMQRTQGEIAALGREVSVHEADVAEFARAGEVVAAVMERHGRIDVLVNNAGRGNPTGILEITEAEFDRTIAVNLKSCFNYIRHVAPLMKAQGSGRIISMSSLNAHSGGVTAAVSRFSYAAAKAGILGMTRALAKELGPEILVNAICPGVIETELGNSITRARGPELARGIALQRLGKPADVANIVAFLAASEPCFITGQDFVVDGFQYNV</sequence>
<dbReference type="PANTHER" id="PTHR42760">
    <property type="entry name" value="SHORT-CHAIN DEHYDROGENASES/REDUCTASES FAMILY MEMBER"/>
    <property type="match status" value="1"/>
</dbReference>
<evidence type="ECO:0000256" key="2">
    <source>
        <dbReference type="ARBA" id="ARBA00023002"/>
    </source>
</evidence>
<comment type="caution">
    <text evidence="3">The sequence shown here is derived from an EMBL/GenBank/DDBJ whole genome shotgun (WGS) entry which is preliminary data.</text>
</comment>
<dbReference type="AlphaFoldDB" id="A0A2U1V9V1"/>
<accession>A0A2U1V9V1</accession>
<organism evidence="3 4">
    <name type="scientific">Teichococcus aestuarii</name>
    <dbReference type="NCBI Taxonomy" id="568898"/>
    <lineage>
        <taxon>Bacteria</taxon>
        <taxon>Pseudomonadati</taxon>
        <taxon>Pseudomonadota</taxon>
        <taxon>Alphaproteobacteria</taxon>
        <taxon>Acetobacterales</taxon>
        <taxon>Roseomonadaceae</taxon>
        <taxon>Roseomonas</taxon>
    </lineage>
</organism>
<dbReference type="Gene3D" id="3.40.50.720">
    <property type="entry name" value="NAD(P)-binding Rossmann-like Domain"/>
    <property type="match status" value="1"/>
</dbReference>
<gene>
    <name evidence="3" type="ORF">CR165_01845</name>
</gene>
<name>A0A2U1V9V1_9PROT</name>
<dbReference type="CDD" id="cd05233">
    <property type="entry name" value="SDR_c"/>
    <property type="match status" value="1"/>
</dbReference>
<evidence type="ECO:0000313" key="4">
    <source>
        <dbReference type="Proteomes" id="UP000245048"/>
    </source>
</evidence>
<dbReference type="PRINTS" id="PR00081">
    <property type="entry name" value="GDHRDH"/>
</dbReference>
<keyword evidence="2" id="KW-0560">Oxidoreductase</keyword>
<dbReference type="EMBL" id="PDOA01000001">
    <property type="protein sequence ID" value="PWC30673.1"/>
    <property type="molecule type" value="Genomic_DNA"/>
</dbReference>
<evidence type="ECO:0000256" key="1">
    <source>
        <dbReference type="ARBA" id="ARBA00006484"/>
    </source>
</evidence>
<dbReference type="RefSeq" id="WP_109515244.1">
    <property type="nucleotide sequence ID" value="NZ_PDOA01000001.1"/>
</dbReference>
<dbReference type="GO" id="GO:0016616">
    <property type="term" value="F:oxidoreductase activity, acting on the CH-OH group of donors, NAD or NADP as acceptor"/>
    <property type="evidence" value="ECO:0007669"/>
    <property type="project" value="TreeGrafter"/>
</dbReference>
<keyword evidence="4" id="KW-1185">Reference proteome</keyword>
<reference evidence="4" key="1">
    <citation type="submission" date="2017-10" db="EMBL/GenBank/DDBJ databases">
        <authorList>
            <person name="Toshchakov S.V."/>
            <person name="Goeva M.A."/>
        </authorList>
    </citation>
    <scope>NUCLEOTIDE SEQUENCE [LARGE SCALE GENOMIC DNA]</scope>
    <source>
        <strain evidence="4">JR1/69-1-13</strain>
    </source>
</reference>
<proteinExistence type="inferred from homology"/>
<dbReference type="OrthoDB" id="9780084at2"/>
<dbReference type="Pfam" id="PF13561">
    <property type="entry name" value="adh_short_C2"/>
    <property type="match status" value="1"/>
</dbReference>
<dbReference type="FunFam" id="3.40.50.720:FF:000173">
    <property type="entry name" value="3-oxoacyl-[acyl-carrier protein] reductase"/>
    <property type="match status" value="1"/>
</dbReference>
<evidence type="ECO:0000313" key="3">
    <source>
        <dbReference type="EMBL" id="PWC30673.1"/>
    </source>
</evidence>
<dbReference type="InterPro" id="IPR036291">
    <property type="entry name" value="NAD(P)-bd_dom_sf"/>
</dbReference>
<dbReference type="SUPFAM" id="SSF51735">
    <property type="entry name" value="NAD(P)-binding Rossmann-fold domains"/>
    <property type="match status" value="1"/>
</dbReference>